<proteinExistence type="inferred from homology"/>
<evidence type="ECO:0000259" key="4">
    <source>
        <dbReference type="SMART" id="SM00984"/>
    </source>
</evidence>
<dbReference type="InterPro" id="IPR014027">
    <property type="entry name" value="UDP-Glc/GDP-Man_DH_C"/>
</dbReference>
<dbReference type="InterPro" id="IPR001732">
    <property type="entry name" value="UDP-Glc/GDP-Man_DH_N"/>
</dbReference>
<comment type="similarity">
    <text evidence="3">Belongs to the UDP-glucose/GDP-mannose dehydrogenase family.</text>
</comment>
<dbReference type="RefSeq" id="WP_187241754.1">
    <property type="nucleotide sequence ID" value="NZ_BAAAOK010000008.1"/>
</dbReference>
<dbReference type="PIRSF" id="PIRSF000124">
    <property type="entry name" value="UDPglc_GDPman_dh"/>
    <property type="match status" value="1"/>
</dbReference>
<dbReference type="SUPFAM" id="SSF52413">
    <property type="entry name" value="UDP-glucose/GDP-mannose dehydrogenase C-terminal domain"/>
    <property type="match status" value="1"/>
</dbReference>
<dbReference type="Pfam" id="PF03721">
    <property type="entry name" value="UDPG_MGDP_dh_N"/>
    <property type="match status" value="1"/>
</dbReference>
<dbReference type="Proteomes" id="UP000805614">
    <property type="component" value="Unassembled WGS sequence"/>
</dbReference>
<evidence type="ECO:0000313" key="5">
    <source>
        <dbReference type="EMBL" id="MBC6464769.1"/>
    </source>
</evidence>
<dbReference type="Pfam" id="PF00984">
    <property type="entry name" value="UDPG_MGDP_dh"/>
    <property type="match status" value="1"/>
</dbReference>
<dbReference type="InterPro" id="IPR036291">
    <property type="entry name" value="NAD(P)-bd_dom_sf"/>
</dbReference>
<keyword evidence="6" id="KW-1185">Reference proteome</keyword>
<dbReference type="EMBL" id="JABVEC010000002">
    <property type="protein sequence ID" value="MBC6464769.1"/>
    <property type="molecule type" value="Genomic_DNA"/>
</dbReference>
<name>A0ABR7LJ38_9ACTN</name>
<dbReference type="InterPro" id="IPR017476">
    <property type="entry name" value="UDP-Glc/GDP-Man"/>
</dbReference>
<reference evidence="5 6" key="1">
    <citation type="submission" date="2020-06" db="EMBL/GenBank/DDBJ databases">
        <title>Actinomadura xiongansis sp. nov., isolated from soil of Baiyangdian.</title>
        <authorList>
            <person name="Zhang X."/>
        </authorList>
    </citation>
    <scope>NUCLEOTIDE SEQUENCE [LARGE SCALE GENOMIC DNA]</scope>
    <source>
        <strain evidence="5 6">HBUM206468</strain>
    </source>
</reference>
<dbReference type="NCBIfam" id="TIGR03026">
    <property type="entry name" value="NDP-sugDHase"/>
    <property type="match status" value="1"/>
</dbReference>
<dbReference type="SUPFAM" id="SSF51735">
    <property type="entry name" value="NAD(P)-binding Rossmann-fold domains"/>
    <property type="match status" value="1"/>
</dbReference>
<keyword evidence="2" id="KW-0520">NAD</keyword>
<organism evidence="5 6">
    <name type="scientific">Actinomadura alba</name>
    <dbReference type="NCBI Taxonomy" id="406431"/>
    <lineage>
        <taxon>Bacteria</taxon>
        <taxon>Bacillati</taxon>
        <taxon>Actinomycetota</taxon>
        <taxon>Actinomycetes</taxon>
        <taxon>Streptosporangiales</taxon>
        <taxon>Thermomonosporaceae</taxon>
        <taxon>Actinomadura</taxon>
    </lineage>
</organism>
<evidence type="ECO:0000256" key="3">
    <source>
        <dbReference type="PIRNR" id="PIRNR000124"/>
    </source>
</evidence>
<dbReference type="PANTHER" id="PTHR43491">
    <property type="entry name" value="UDP-N-ACETYL-D-MANNOSAMINE DEHYDROGENASE"/>
    <property type="match status" value="1"/>
</dbReference>
<evidence type="ECO:0000256" key="1">
    <source>
        <dbReference type="ARBA" id="ARBA00023002"/>
    </source>
</evidence>
<dbReference type="PANTHER" id="PTHR43491:SF1">
    <property type="entry name" value="UDP-N-ACETYL-D-MANNOSAMINE DEHYDROGENASE"/>
    <property type="match status" value="1"/>
</dbReference>
<accession>A0ABR7LJ38</accession>
<keyword evidence="1" id="KW-0560">Oxidoreductase</keyword>
<dbReference type="Pfam" id="PF03720">
    <property type="entry name" value="UDPG_MGDP_dh_C"/>
    <property type="match status" value="1"/>
</dbReference>
<dbReference type="SUPFAM" id="SSF48179">
    <property type="entry name" value="6-phosphogluconate dehydrogenase C-terminal domain-like"/>
    <property type="match status" value="1"/>
</dbReference>
<dbReference type="InterPro" id="IPR036220">
    <property type="entry name" value="UDP-Glc/GDP-Man_DH_C_sf"/>
</dbReference>
<dbReference type="SMART" id="SM00984">
    <property type="entry name" value="UDPG_MGDP_dh_C"/>
    <property type="match status" value="1"/>
</dbReference>
<protein>
    <submittedName>
        <fullName evidence="5">Nucleotide sugar dehydrogenase</fullName>
    </submittedName>
</protein>
<dbReference type="InterPro" id="IPR014026">
    <property type="entry name" value="UDP-Glc/GDP-Man_DH_dimer"/>
</dbReference>
<comment type="caution">
    <text evidence="5">The sequence shown here is derived from an EMBL/GenBank/DDBJ whole genome shotgun (WGS) entry which is preliminary data.</text>
</comment>
<dbReference type="InterPro" id="IPR028359">
    <property type="entry name" value="UDP_ManNAc/GlcNAc_DH"/>
</dbReference>
<sequence length="426" mass="46231">MRRERRVDLVVIGLGYVGLPLVREACRAGLRVGGLDRDNRVVAGLKAGLSHVDDVSADEVEAMLATGFTPTLDEAILEGARTVVICVPTPLSVDGGPDLTAVRGASETVARNLATGALVVLESTTYPGTTDEVVRPILEKSGLTAGQDFHLAFSPERIDPGNPVYGVHNTPKIVGGHTPACASAASAFYGKFVETVVQAKGTREAEMAKLLENTYRHVNIALVNEMAIFCNELDIDLWDAIDCASTKPFGFQAFRPGPGVGGHCIPIDPNYLSYKVRSLGYPFRFVELAQEINDRMPRYVVERTQQLLNQQGKALKNADILILGVTYKPNIADQRESPARPVARRLQRLGANLTYHDPYVATWDVDGVEIPNAGTDLVEALRSADLAIVLADHSVYAADTLREHARLLFDTRGRTRGLPVDNVELL</sequence>
<gene>
    <name evidence="5" type="ORF">HKK74_04550</name>
</gene>
<evidence type="ECO:0000256" key="2">
    <source>
        <dbReference type="ARBA" id="ARBA00023027"/>
    </source>
</evidence>
<dbReference type="Gene3D" id="3.40.50.720">
    <property type="entry name" value="NAD(P)-binding Rossmann-like Domain"/>
    <property type="match status" value="2"/>
</dbReference>
<feature type="domain" description="UDP-glucose/GDP-mannose dehydrogenase C-terminal" evidence="4">
    <location>
        <begin position="321"/>
        <end position="417"/>
    </location>
</feature>
<dbReference type="PIRSF" id="PIRSF500136">
    <property type="entry name" value="UDP_ManNAc_DH"/>
    <property type="match status" value="1"/>
</dbReference>
<evidence type="ECO:0000313" key="6">
    <source>
        <dbReference type="Proteomes" id="UP000805614"/>
    </source>
</evidence>
<dbReference type="InterPro" id="IPR008927">
    <property type="entry name" value="6-PGluconate_DH-like_C_sf"/>
</dbReference>